<organism evidence="3 4">
    <name type="scientific">Dreissena polymorpha</name>
    <name type="common">Zebra mussel</name>
    <name type="synonym">Mytilus polymorpha</name>
    <dbReference type="NCBI Taxonomy" id="45954"/>
    <lineage>
        <taxon>Eukaryota</taxon>
        <taxon>Metazoa</taxon>
        <taxon>Spiralia</taxon>
        <taxon>Lophotrochozoa</taxon>
        <taxon>Mollusca</taxon>
        <taxon>Bivalvia</taxon>
        <taxon>Autobranchia</taxon>
        <taxon>Heteroconchia</taxon>
        <taxon>Euheterodonta</taxon>
        <taxon>Imparidentia</taxon>
        <taxon>Neoheterodontei</taxon>
        <taxon>Myida</taxon>
        <taxon>Dreissenoidea</taxon>
        <taxon>Dreissenidae</taxon>
        <taxon>Dreissena</taxon>
    </lineage>
</organism>
<keyword evidence="4" id="KW-1185">Reference proteome</keyword>
<dbReference type="GO" id="GO:0008270">
    <property type="term" value="F:zinc ion binding"/>
    <property type="evidence" value="ECO:0007669"/>
    <property type="project" value="UniProtKB-KW"/>
</dbReference>
<comment type="caution">
    <text evidence="3">The sequence shown here is derived from an EMBL/GenBank/DDBJ whole genome shotgun (WGS) entry which is preliminary data.</text>
</comment>
<sequence>MEAETDETKNSDIKELLSRIERLERQNGSSWWAGTGRRNVKCFRCHKQGHYATEC</sequence>
<keyword evidence="1" id="KW-0479">Metal-binding</keyword>
<dbReference type="SUPFAM" id="SSF57756">
    <property type="entry name" value="Retrovirus zinc finger-like domains"/>
    <property type="match status" value="1"/>
</dbReference>
<evidence type="ECO:0000259" key="2">
    <source>
        <dbReference type="PROSITE" id="PS50158"/>
    </source>
</evidence>
<proteinExistence type="predicted"/>
<dbReference type="PROSITE" id="PS50158">
    <property type="entry name" value="ZF_CCHC"/>
    <property type="match status" value="1"/>
</dbReference>
<evidence type="ECO:0000313" key="4">
    <source>
        <dbReference type="Proteomes" id="UP000828390"/>
    </source>
</evidence>
<gene>
    <name evidence="3" type="ORF">DPMN_076692</name>
</gene>
<dbReference type="AlphaFoldDB" id="A0A9D4BFZ5"/>
<protein>
    <recommendedName>
        <fullName evidence="2">CCHC-type domain-containing protein</fullName>
    </recommendedName>
</protein>
<dbReference type="Gene3D" id="4.10.60.10">
    <property type="entry name" value="Zinc finger, CCHC-type"/>
    <property type="match status" value="1"/>
</dbReference>
<keyword evidence="1" id="KW-0863">Zinc-finger</keyword>
<dbReference type="GO" id="GO:0003676">
    <property type="term" value="F:nucleic acid binding"/>
    <property type="evidence" value="ECO:0007669"/>
    <property type="project" value="InterPro"/>
</dbReference>
<evidence type="ECO:0000313" key="3">
    <source>
        <dbReference type="EMBL" id="KAH3701700.1"/>
    </source>
</evidence>
<reference evidence="3" key="2">
    <citation type="submission" date="2020-11" db="EMBL/GenBank/DDBJ databases">
        <authorList>
            <person name="McCartney M.A."/>
            <person name="Auch B."/>
            <person name="Kono T."/>
            <person name="Mallez S."/>
            <person name="Becker A."/>
            <person name="Gohl D.M."/>
            <person name="Silverstein K.A.T."/>
            <person name="Koren S."/>
            <person name="Bechman K.B."/>
            <person name="Herman A."/>
            <person name="Abrahante J.E."/>
            <person name="Garbe J."/>
        </authorList>
    </citation>
    <scope>NUCLEOTIDE SEQUENCE</scope>
    <source>
        <strain evidence="3">Duluth1</strain>
        <tissue evidence="3">Whole animal</tissue>
    </source>
</reference>
<reference evidence="3" key="1">
    <citation type="journal article" date="2019" name="bioRxiv">
        <title>The Genome of the Zebra Mussel, Dreissena polymorpha: A Resource for Invasive Species Research.</title>
        <authorList>
            <person name="McCartney M.A."/>
            <person name="Auch B."/>
            <person name="Kono T."/>
            <person name="Mallez S."/>
            <person name="Zhang Y."/>
            <person name="Obille A."/>
            <person name="Becker A."/>
            <person name="Abrahante J.E."/>
            <person name="Garbe J."/>
            <person name="Badalamenti J.P."/>
            <person name="Herman A."/>
            <person name="Mangelson H."/>
            <person name="Liachko I."/>
            <person name="Sullivan S."/>
            <person name="Sone E.D."/>
            <person name="Koren S."/>
            <person name="Silverstein K.A.T."/>
            <person name="Beckman K.B."/>
            <person name="Gohl D.M."/>
        </authorList>
    </citation>
    <scope>NUCLEOTIDE SEQUENCE</scope>
    <source>
        <strain evidence="3">Duluth1</strain>
        <tissue evidence="3">Whole animal</tissue>
    </source>
</reference>
<accession>A0A9D4BFZ5</accession>
<dbReference type="InterPro" id="IPR036875">
    <property type="entry name" value="Znf_CCHC_sf"/>
</dbReference>
<dbReference type="Proteomes" id="UP000828390">
    <property type="component" value="Unassembled WGS sequence"/>
</dbReference>
<evidence type="ECO:0000256" key="1">
    <source>
        <dbReference type="PROSITE-ProRule" id="PRU00047"/>
    </source>
</evidence>
<name>A0A9D4BFZ5_DREPO</name>
<keyword evidence="1" id="KW-0862">Zinc</keyword>
<feature type="domain" description="CCHC-type" evidence="2">
    <location>
        <begin position="41"/>
        <end position="55"/>
    </location>
</feature>
<dbReference type="InterPro" id="IPR001878">
    <property type="entry name" value="Znf_CCHC"/>
</dbReference>
<dbReference type="EMBL" id="JAIWYP010000015">
    <property type="protein sequence ID" value="KAH3701700.1"/>
    <property type="molecule type" value="Genomic_DNA"/>
</dbReference>